<dbReference type="InterPro" id="IPR027012">
    <property type="entry name" value="Enkurin_dom"/>
</dbReference>
<evidence type="ECO:0000256" key="5">
    <source>
        <dbReference type="ARBA" id="ARBA00023273"/>
    </source>
</evidence>
<dbReference type="Pfam" id="PF13864">
    <property type="entry name" value="Enkurin"/>
    <property type="match status" value="1"/>
</dbReference>
<name>A0A9Q0BHV2_9MUSC</name>
<keyword evidence="9" id="KW-1185">Reference proteome</keyword>
<protein>
    <recommendedName>
        <fullName evidence="7">Enkurin domain-containing protein</fullName>
    </recommendedName>
</protein>
<evidence type="ECO:0000256" key="3">
    <source>
        <dbReference type="ARBA" id="ARBA00022490"/>
    </source>
</evidence>
<feature type="region of interest" description="Disordered" evidence="6">
    <location>
        <begin position="205"/>
        <end position="250"/>
    </location>
</feature>
<sequence>MMSLRRAHGGGRDFLQENKQNVSRMEPNGRGLAAANARRVPLWRPVVLHYAEKLRPHIQSSQQLRTRQTHSAAHEAPNLRSGLAQPYGFKSDQRRRQPPNPCGCDLDKRQAKQKEQERLQGGWVDQQKEKAPRRCCQGCHCHQTHQGHQGQMITPHQGHQGQVVADHQGHQAETVGHQIAGDPAVNPKQGEGDQADRVSLCSRVSRMSHRSQRTPDPSQENTDPEAPLSARSRASAKTLKSKRSVSQESIRSTATIKSNITVASRGTTVSKRSQVSRKSKIMEVMPPPAHLQDQKVRENKMVETQAPAQGPEPEPAPKQAPEGYTPLTKNERNAALQDAHFKYGKLVEEYNHLPVSEPTLRVRNRKMAIERQLDELDYAINMFDQPHLDMYYKK</sequence>
<evidence type="ECO:0000313" key="9">
    <source>
        <dbReference type="Proteomes" id="UP001059596"/>
    </source>
</evidence>
<dbReference type="PANTHER" id="PTHR21490">
    <property type="entry name" value="ENKURIN-RELATED"/>
    <property type="match status" value="1"/>
</dbReference>
<evidence type="ECO:0000256" key="1">
    <source>
        <dbReference type="ARBA" id="ARBA00004138"/>
    </source>
</evidence>
<dbReference type="PANTHER" id="PTHR21490:SF2">
    <property type="entry name" value="ENKURIN DOMAIN-CONTAINING PROTEIN 1"/>
    <property type="match status" value="1"/>
</dbReference>
<dbReference type="EMBL" id="JAMKOV010000156">
    <property type="protein sequence ID" value="KAI8033257.1"/>
    <property type="molecule type" value="Genomic_DNA"/>
</dbReference>
<evidence type="ECO:0000259" key="7">
    <source>
        <dbReference type="PROSITE" id="PS51665"/>
    </source>
</evidence>
<comment type="subcellular location">
    <subcellularLocation>
        <location evidence="1">Cell projection</location>
        <location evidence="1">Cilium</location>
    </subcellularLocation>
    <subcellularLocation>
        <location evidence="2">Cytoplasm</location>
        <location evidence="2">Cytoskeleton</location>
    </subcellularLocation>
</comment>
<feature type="region of interest" description="Disordered" evidence="6">
    <location>
        <begin position="1"/>
        <end position="27"/>
    </location>
</feature>
<reference evidence="8" key="1">
    <citation type="journal article" date="2023" name="Genome Biol. Evol.">
        <title>Long-read-based Genome Assembly of Drosophila gunungcola Reveals Fewer Chemosensory Genes in Flower-breeding Species.</title>
        <authorList>
            <person name="Negi A."/>
            <person name="Liao B.Y."/>
            <person name="Yeh S.D."/>
        </authorList>
    </citation>
    <scope>NUCLEOTIDE SEQUENCE</scope>
    <source>
        <strain evidence="8">Sukarami</strain>
    </source>
</reference>
<dbReference type="InterPro" id="IPR052102">
    <property type="entry name" value="Enkurin_domain-protein"/>
</dbReference>
<evidence type="ECO:0000256" key="2">
    <source>
        <dbReference type="ARBA" id="ARBA00004245"/>
    </source>
</evidence>
<keyword evidence="3" id="KW-0963">Cytoplasm</keyword>
<dbReference type="GO" id="GO:0005929">
    <property type="term" value="C:cilium"/>
    <property type="evidence" value="ECO:0007669"/>
    <property type="project" value="UniProtKB-SubCell"/>
</dbReference>
<feature type="compositionally biased region" description="Basic and acidic residues" evidence="6">
    <location>
        <begin position="105"/>
        <end position="118"/>
    </location>
</feature>
<keyword evidence="5" id="KW-0966">Cell projection</keyword>
<dbReference type="OrthoDB" id="10264920at2759"/>
<feature type="compositionally biased region" description="Polar residues" evidence="6">
    <location>
        <begin position="58"/>
        <end position="71"/>
    </location>
</feature>
<keyword evidence="4" id="KW-0206">Cytoskeleton</keyword>
<comment type="caution">
    <text evidence="8">The sequence shown here is derived from an EMBL/GenBank/DDBJ whole genome shotgun (WGS) entry which is preliminary data.</text>
</comment>
<evidence type="ECO:0000256" key="6">
    <source>
        <dbReference type="SAM" id="MobiDB-lite"/>
    </source>
</evidence>
<evidence type="ECO:0000256" key="4">
    <source>
        <dbReference type="ARBA" id="ARBA00023212"/>
    </source>
</evidence>
<dbReference type="PROSITE" id="PS51665">
    <property type="entry name" value="ENKURIN"/>
    <property type="match status" value="1"/>
</dbReference>
<dbReference type="AlphaFoldDB" id="A0A9Q0BHV2"/>
<accession>A0A9Q0BHV2</accession>
<feature type="region of interest" description="Disordered" evidence="6">
    <location>
        <begin position="303"/>
        <end position="326"/>
    </location>
</feature>
<proteinExistence type="predicted"/>
<evidence type="ECO:0000313" key="8">
    <source>
        <dbReference type="EMBL" id="KAI8033257.1"/>
    </source>
</evidence>
<feature type="region of interest" description="Disordered" evidence="6">
    <location>
        <begin position="58"/>
        <end position="127"/>
    </location>
</feature>
<dbReference type="Proteomes" id="UP001059596">
    <property type="component" value="Unassembled WGS sequence"/>
</dbReference>
<feature type="domain" description="Enkurin" evidence="7">
    <location>
        <begin position="294"/>
        <end position="391"/>
    </location>
</feature>
<gene>
    <name evidence="8" type="ORF">M5D96_013973</name>
</gene>
<dbReference type="GO" id="GO:0005881">
    <property type="term" value="C:cytoplasmic microtubule"/>
    <property type="evidence" value="ECO:0007669"/>
    <property type="project" value="TreeGrafter"/>
</dbReference>
<organism evidence="8 9">
    <name type="scientific">Drosophila gunungcola</name>
    <name type="common">fruit fly</name>
    <dbReference type="NCBI Taxonomy" id="103775"/>
    <lineage>
        <taxon>Eukaryota</taxon>
        <taxon>Metazoa</taxon>
        <taxon>Ecdysozoa</taxon>
        <taxon>Arthropoda</taxon>
        <taxon>Hexapoda</taxon>
        <taxon>Insecta</taxon>
        <taxon>Pterygota</taxon>
        <taxon>Neoptera</taxon>
        <taxon>Endopterygota</taxon>
        <taxon>Diptera</taxon>
        <taxon>Brachycera</taxon>
        <taxon>Muscomorpha</taxon>
        <taxon>Ephydroidea</taxon>
        <taxon>Drosophilidae</taxon>
        <taxon>Drosophila</taxon>
        <taxon>Sophophora</taxon>
    </lineage>
</organism>